<evidence type="ECO:0000256" key="6">
    <source>
        <dbReference type="ARBA" id="ARBA00023163"/>
    </source>
</evidence>
<feature type="transmembrane region" description="Helical" evidence="8">
    <location>
        <begin position="796"/>
        <end position="820"/>
    </location>
</feature>
<keyword evidence="12" id="KW-0808">Transferase</keyword>
<keyword evidence="8" id="KW-0812">Transmembrane</keyword>
<dbReference type="Pfam" id="PF07495">
    <property type="entry name" value="Y_Y_Y"/>
    <property type="match status" value="1"/>
</dbReference>
<dbReference type="SUPFAM" id="SSF46689">
    <property type="entry name" value="Homeodomain-like"/>
    <property type="match status" value="1"/>
</dbReference>
<sequence length="1393" mass="156757">MKSQIILFFFIISIAQVVSGKKQFPTDVRYEVIDAEDALSNGSVSEIIKDSSGYVWIGTYYGLNRYNGYEAVPYYHNSGKPNSLPNNFITSLFLDSKGTLWVGTKDGLCFYDDKRDLFEEVFCEHSSNPAKHIGTVFAGGKDGFYVGMMGGGLYWYSYKKELLRPVVKNMSSETRLKSQIYCGYVLSEDSVFVGTYGNGIGRYNSLTDSLEVYSFPGMEINCIEQAGPENLLLGTNNMGLYHFNIKSKRYENIPVFDASNQPVTIVLDIEKDLNGQFLIATDGAGVVELDGTSLKPSGGGEYSNKFNLFENEGVRALYLEESGITWVGTVGKGLFKYNPLFNQFLLTGENGGVDHSALNENVIDVFQDTRGRIWVGTDGGGLFMMEMDGRVIERFENFNSHTKLKYIDVVRRVYEDSEGDIWLGTYGNGISVFTPGKEHDSFQTFHMTQNERFDNASHVWSIEGAGEHQIWAGTLGRGLFRINKQTGVVSSLNTINAELDSFLNPYILSLAKDNKQRLWVGTSNGVVRISKDLNDFSVFLYDSLNNSGVGRNTITDIYHSKDGSTWLSTNGGGVVKVGENDSLTIFNTAKGLSHDKVYDVFQDCQQDYWIATYNGLNRYRVADGELLMLDARDGLNSSVMQVAMSLQNGYIMTGSPKGLNCFKPTNLLLNNLPPKVIFENLFVDNQEIFPDDESNILENTIQYAENIELTSENNSFALFFSGLNYFMPEKTRYSYRLLGLSEDWSIPSEERWARFNKLPPGAYTLQVKGMNNSGVWSDEPATLNIEILPPWYKTRFAFFGFLGIFGILVFAYMKYSIFLIEMKKNLSFEKKERLRMEELSEMRSQFFTNISHEFRTPLTLILLPVRKILSQDGLSPEITESLSGVAHNAGYLTQLIDQILEVSKIESGHLQLNLSEENFSKFCGQTVGQFKGLAQEKQIILKFNGHLSYSWLKFDKNVVGKIINNLLSNALKYCEKGGHVTFTLLEEPDAGQNSGEKMVGAKMSSSIVDNRPLKVGFKIVDDGTGISKENLDRLFNRYEQFGKAVNNYQQGTGIGLALVKQLVDLHNGDIKVTSKEGKGTSFEIFFKVFPVASRYEHEYVSPVVFNSTVQGFYTSNESEVKKSDKNPGQKSGTGEKHILLVEDNQDVLAFLTDELSSLYRVSGVKDGTQALDWLALHQADLVLSDVVMPNMDGIELCRKIKTNDNLSHIPVILLSARGESGDKIEGLEYGADLYLSKPFDMELLKAYVRGLILNREKMKEYLSSYLYENHSVDKKIDLIEEQFLKKVVFVIKANLDNEYFSVEDLCDAVGMSRSNLHRKLKAIVGKSTTEFIRSFRLKEAALLLSDTDLQVSEIAFKVGFSNVSHFIKIFRQEFSLSPSLYRKSKRTEIHNFS</sequence>
<evidence type="ECO:0000256" key="1">
    <source>
        <dbReference type="ARBA" id="ARBA00000085"/>
    </source>
</evidence>
<dbReference type="Pfam" id="PF02518">
    <property type="entry name" value="HATPase_c"/>
    <property type="match status" value="1"/>
</dbReference>
<dbReference type="Gene3D" id="2.60.40.10">
    <property type="entry name" value="Immunoglobulins"/>
    <property type="match status" value="1"/>
</dbReference>
<dbReference type="Pfam" id="PF00072">
    <property type="entry name" value="Response_reg"/>
    <property type="match status" value="1"/>
</dbReference>
<dbReference type="PROSITE" id="PS01124">
    <property type="entry name" value="HTH_ARAC_FAMILY_2"/>
    <property type="match status" value="1"/>
</dbReference>
<evidence type="ECO:0000313" key="12">
    <source>
        <dbReference type="EMBL" id="RCW32771.1"/>
    </source>
</evidence>
<feature type="domain" description="Response regulatory" evidence="11">
    <location>
        <begin position="1137"/>
        <end position="1252"/>
    </location>
</feature>
<organism evidence="12 13">
    <name type="scientific">Marinilabilia salmonicolor</name>
    <dbReference type="NCBI Taxonomy" id="989"/>
    <lineage>
        <taxon>Bacteria</taxon>
        <taxon>Pseudomonadati</taxon>
        <taxon>Bacteroidota</taxon>
        <taxon>Bacteroidia</taxon>
        <taxon>Marinilabiliales</taxon>
        <taxon>Marinilabiliaceae</taxon>
        <taxon>Marinilabilia</taxon>
    </lineage>
</organism>
<keyword evidence="3 7" id="KW-0597">Phosphoprotein</keyword>
<evidence type="ECO:0000256" key="3">
    <source>
        <dbReference type="ARBA" id="ARBA00022553"/>
    </source>
</evidence>
<keyword evidence="13" id="KW-1185">Reference proteome</keyword>
<evidence type="ECO:0000256" key="8">
    <source>
        <dbReference type="SAM" id="Phobius"/>
    </source>
</evidence>
<dbReference type="InterPro" id="IPR001789">
    <property type="entry name" value="Sig_transdc_resp-reg_receiver"/>
</dbReference>
<feature type="domain" description="Histidine kinase" evidence="10">
    <location>
        <begin position="849"/>
        <end position="1090"/>
    </location>
</feature>
<dbReference type="Gene3D" id="2.130.10.10">
    <property type="entry name" value="YVTN repeat-like/Quinoprotein amine dehydrogenase"/>
    <property type="match status" value="2"/>
</dbReference>
<evidence type="ECO:0000313" key="13">
    <source>
        <dbReference type="Proteomes" id="UP000252733"/>
    </source>
</evidence>
<dbReference type="Gene3D" id="3.30.565.10">
    <property type="entry name" value="Histidine kinase-like ATPase, C-terminal domain"/>
    <property type="match status" value="1"/>
</dbReference>
<dbReference type="Gene3D" id="1.10.10.60">
    <property type="entry name" value="Homeodomain-like"/>
    <property type="match status" value="1"/>
</dbReference>
<dbReference type="SUPFAM" id="SSF55874">
    <property type="entry name" value="ATPase domain of HSP90 chaperone/DNA topoisomerase II/histidine kinase"/>
    <property type="match status" value="1"/>
</dbReference>
<dbReference type="SUPFAM" id="SSF52172">
    <property type="entry name" value="CheY-like"/>
    <property type="match status" value="1"/>
</dbReference>
<dbReference type="InterPro" id="IPR011006">
    <property type="entry name" value="CheY-like_superfamily"/>
</dbReference>
<keyword evidence="8" id="KW-1133">Transmembrane helix</keyword>
<dbReference type="SUPFAM" id="SSF47384">
    <property type="entry name" value="Homodimeric domain of signal transducing histidine kinase"/>
    <property type="match status" value="1"/>
</dbReference>
<evidence type="ECO:0000256" key="4">
    <source>
        <dbReference type="ARBA" id="ARBA00023015"/>
    </source>
</evidence>
<dbReference type="InterPro" id="IPR005467">
    <property type="entry name" value="His_kinase_dom"/>
</dbReference>
<dbReference type="InterPro" id="IPR015943">
    <property type="entry name" value="WD40/YVTN_repeat-like_dom_sf"/>
</dbReference>
<name>A0A368V197_9BACT</name>
<dbReference type="InterPro" id="IPR013783">
    <property type="entry name" value="Ig-like_fold"/>
</dbReference>
<keyword evidence="12" id="KW-0418">Kinase</keyword>
<dbReference type="InterPro" id="IPR011110">
    <property type="entry name" value="Reg_prop"/>
</dbReference>
<keyword evidence="6" id="KW-0804">Transcription</keyword>
<comment type="caution">
    <text evidence="12">The sequence shown here is derived from an EMBL/GenBank/DDBJ whole genome shotgun (WGS) entry which is preliminary data.</text>
</comment>
<proteinExistence type="predicted"/>
<dbReference type="SMART" id="SM00342">
    <property type="entry name" value="HTH_ARAC"/>
    <property type="match status" value="1"/>
</dbReference>
<dbReference type="Pfam" id="PF12833">
    <property type="entry name" value="HTH_18"/>
    <property type="match status" value="1"/>
</dbReference>
<keyword evidence="8" id="KW-0472">Membrane</keyword>
<feature type="domain" description="HTH araC/xylS-type" evidence="9">
    <location>
        <begin position="1285"/>
        <end position="1384"/>
    </location>
</feature>
<dbReference type="GO" id="GO:0000155">
    <property type="term" value="F:phosphorelay sensor kinase activity"/>
    <property type="evidence" value="ECO:0007669"/>
    <property type="project" value="InterPro"/>
</dbReference>
<dbReference type="PANTHER" id="PTHR43547:SF2">
    <property type="entry name" value="HYBRID SIGNAL TRANSDUCTION HISTIDINE KINASE C"/>
    <property type="match status" value="1"/>
</dbReference>
<evidence type="ECO:0000256" key="2">
    <source>
        <dbReference type="ARBA" id="ARBA00012438"/>
    </source>
</evidence>
<keyword evidence="4" id="KW-0805">Transcription regulation</keyword>
<dbReference type="GO" id="GO:0003700">
    <property type="term" value="F:DNA-binding transcription factor activity"/>
    <property type="evidence" value="ECO:0007669"/>
    <property type="project" value="InterPro"/>
</dbReference>
<dbReference type="PROSITE" id="PS50110">
    <property type="entry name" value="RESPONSE_REGULATORY"/>
    <property type="match status" value="1"/>
</dbReference>
<dbReference type="Gene3D" id="1.10.287.130">
    <property type="match status" value="1"/>
</dbReference>
<evidence type="ECO:0000256" key="7">
    <source>
        <dbReference type="PROSITE-ProRule" id="PRU00169"/>
    </source>
</evidence>
<dbReference type="FunFam" id="2.60.40.10:FF:000791">
    <property type="entry name" value="Two-component system sensor histidine kinase/response regulator"/>
    <property type="match status" value="1"/>
</dbReference>
<accession>A0A368V197</accession>
<dbReference type="Pfam" id="PF00512">
    <property type="entry name" value="HisKA"/>
    <property type="match status" value="1"/>
</dbReference>
<evidence type="ECO:0000259" key="11">
    <source>
        <dbReference type="PROSITE" id="PS50110"/>
    </source>
</evidence>
<dbReference type="PANTHER" id="PTHR43547">
    <property type="entry name" value="TWO-COMPONENT HISTIDINE KINASE"/>
    <property type="match status" value="1"/>
</dbReference>
<dbReference type="SMART" id="SM00448">
    <property type="entry name" value="REC"/>
    <property type="match status" value="1"/>
</dbReference>
<dbReference type="PRINTS" id="PR00344">
    <property type="entry name" value="BCTRLSENSOR"/>
</dbReference>
<comment type="catalytic activity">
    <reaction evidence="1">
        <text>ATP + protein L-histidine = ADP + protein N-phospho-L-histidine.</text>
        <dbReference type="EC" id="2.7.13.3"/>
    </reaction>
</comment>
<dbReference type="GO" id="GO:0043565">
    <property type="term" value="F:sequence-specific DNA binding"/>
    <property type="evidence" value="ECO:0007669"/>
    <property type="project" value="InterPro"/>
</dbReference>
<dbReference type="InterPro" id="IPR003594">
    <property type="entry name" value="HATPase_dom"/>
</dbReference>
<dbReference type="EMBL" id="QPIZ01000014">
    <property type="protein sequence ID" value="RCW32771.1"/>
    <property type="molecule type" value="Genomic_DNA"/>
</dbReference>
<dbReference type="Proteomes" id="UP000252733">
    <property type="component" value="Unassembled WGS sequence"/>
</dbReference>
<dbReference type="PROSITE" id="PS00041">
    <property type="entry name" value="HTH_ARAC_FAMILY_1"/>
    <property type="match status" value="1"/>
</dbReference>
<dbReference type="InterPro" id="IPR011123">
    <property type="entry name" value="Y_Y_Y"/>
</dbReference>
<evidence type="ECO:0000259" key="9">
    <source>
        <dbReference type="PROSITE" id="PS01124"/>
    </source>
</evidence>
<dbReference type="Gene3D" id="3.40.50.2300">
    <property type="match status" value="1"/>
</dbReference>
<dbReference type="InterPro" id="IPR036890">
    <property type="entry name" value="HATPase_C_sf"/>
</dbReference>
<evidence type="ECO:0000259" key="10">
    <source>
        <dbReference type="PROSITE" id="PS50109"/>
    </source>
</evidence>
<dbReference type="CDD" id="cd00082">
    <property type="entry name" value="HisKA"/>
    <property type="match status" value="1"/>
</dbReference>
<dbReference type="SMART" id="SM00387">
    <property type="entry name" value="HATPase_c"/>
    <property type="match status" value="1"/>
</dbReference>
<dbReference type="PROSITE" id="PS50109">
    <property type="entry name" value="HIS_KIN"/>
    <property type="match status" value="1"/>
</dbReference>
<reference evidence="12 13" key="1">
    <citation type="submission" date="2018-07" db="EMBL/GenBank/DDBJ databases">
        <title>Freshwater and sediment microbial communities from various areas in North America, analyzing microbe dynamics in response to fracking.</title>
        <authorList>
            <person name="Lamendella R."/>
        </authorList>
    </citation>
    <scope>NUCLEOTIDE SEQUENCE [LARGE SCALE GENOMIC DNA]</scope>
    <source>
        <strain evidence="12 13">160A</strain>
    </source>
</reference>
<gene>
    <name evidence="12" type="ORF">DFO77_11497</name>
</gene>
<dbReference type="SUPFAM" id="SSF63829">
    <property type="entry name" value="Calcium-dependent phosphotriesterase"/>
    <property type="match status" value="3"/>
</dbReference>
<dbReference type="RefSeq" id="WP_114437254.1">
    <property type="nucleotide sequence ID" value="NZ_QPIZ01000014.1"/>
</dbReference>
<keyword evidence="5" id="KW-0238">DNA-binding</keyword>
<dbReference type="EC" id="2.7.13.3" evidence="2"/>
<dbReference type="InterPro" id="IPR036097">
    <property type="entry name" value="HisK_dim/P_sf"/>
</dbReference>
<dbReference type="InterPro" id="IPR018062">
    <property type="entry name" value="HTH_AraC-typ_CS"/>
</dbReference>
<dbReference type="SMART" id="SM00388">
    <property type="entry name" value="HisKA"/>
    <property type="match status" value="1"/>
</dbReference>
<dbReference type="InterPro" id="IPR018060">
    <property type="entry name" value="HTH_AraC"/>
</dbReference>
<dbReference type="InterPro" id="IPR003661">
    <property type="entry name" value="HisK_dim/P_dom"/>
</dbReference>
<dbReference type="Pfam" id="PF07494">
    <property type="entry name" value="Reg_prop"/>
    <property type="match status" value="5"/>
</dbReference>
<evidence type="ECO:0000256" key="5">
    <source>
        <dbReference type="ARBA" id="ARBA00023125"/>
    </source>
</evidence>
<dbReference type="InterPro" id="IPR009057">
    <property type="entry name" value="Homeodomain-like_sf"/>
</dbReference>
<protein>
    <recommendedName>
        <fullName evidence="2">histidine kinase</fullName>
        <ecNumber evidence="2">2.7.13.3</ecNumber>
    </recommendedName>
</protein>
<feature type="modified residue" description="4-aspartylphosphate" evidence="7">
    <location>
        <position position="1185"/>
    </location>
</feature>
<dbReference type="InterPro" id="IPR004358">
    <property type="entry name" value="Sig_transdc_His_kin-like_C"/>
</dbReference>